<dbReference type="EMBL" id="JACIEK010000006">
    <property type="protein sequence ID" value="MBB3998713.1"/>
    <property type="molecule type" value="Genomic_DNA"/>
</dbReference>
<name>A0A7W6MJY9_9HYPH</name>
<dbReference type="PIRSF" id="PIRSF032025">
    <property type="entry name" value="UCP032025"/>
    <property type="match status" value="1"/>
</dbReference>
<comment type="caution">
    <text evidence="1">The sequence shown here is derived from an EMBL/GenBank/DDBJ whole genome shotgun (WGS) entry which is preliminary data.</text>
</comment>
<dbReference type="AlphaFoldDB" id="A0A7W6MJY9"/>
<organism evidence="1 2">
    <name type="scientific">Aureimonas pseudogalii</name>
    <dbReference type="NCBI Taxonomy" id="1744844"/>
    <lineage>
        <taxon>Bacteria</taxon>
        <taxon>Pseudomonadati</taxon>
        <taxon>Pseudomonadota</taxon>
        <taxon>Alphaproteobacteria</taxon>
        <taxon>Hyphomicrobiales</taxon>
        <taxon>Aurantimonadaceae</taxon>
        <taxon>Aureimonas</taxon>
    </lineage>
</organism>
<evidence type="ECO:0008006" key="3">
    <source>
        <dbReference type="Google" id="ProtNLM"/>
    </source>
</evidence>
<evidence type="ECO:0000313" key="2">
    <source>
        <dbReference type="Proteomes" id="UP000542776"/>
    </source>
</evidence>
<reference evidence="1 2" key="1">
    <citation type="submission" date="2020-08" db="EMBL/GenBank/DDBJ databases">
        <title>Genomic Encyclopedia of Type Strains, Phase IV (KMG-IV): sequencing the most valuable type-strain genomes for metagenomic binning, comparative biology and taxonomic classification.</title>
        <authorList>
            <person name="Goeker M."/>
        </authorList>
    </citation>
    <scope>NUCLEOTIDE SEQUENCE [LARGE SCALE GENOMIC DNA]</scope>
    <source>
        <strain evidence="1 2">DSM 102238</strain>
    </source>
</reference>
<dbReference type="RefSeq" id="WP_183200243.1">
    <property type="nucleotide sequence ID" value="NZ_JACIEK010000006.1"/>
</dbReference>
<accession>A0A7W6MJY9</accession>
<dbReference type="Proteomes" id="UP000542776">
    <property type="component" value="Unassembled WGS sequence"/>
</dbReference>
<dbReference type="Pfam" id="PF07370">
    <property type="entry name" value="DUF1489"/>
    <property type="match status" value="1"/>
</dbReference>
<proteinExistence type="predicted"/>
<dbReference type="InterPro" id="IPR008320">
    <property type="entry name" value="UCP032025"/>
</dbReference>
<protein>
    <recommendedName>
        <fullName evidence="3">Lysophospholipase</fullName>
    </recommendedName>
</protein>
<keyword evidence="2" id="KW-1185">Reference proteome</keyword>
<gene>
    <name evidence="1" type="ORF">GGR04_002561</name>
</gene>
<sequence>MPLHMIKLCVGVETVEDLEAHVAHRFEEARRLSQMPEQVHVTRVMPKRADEIVDGGSLYWVIKGQVQVRQPLQRFEAFTAADGIERCRIVLRPEFIRTQWQPRRAFQGWRYLLPEAAPSDAGEDDGTVSLPPALRRELAELGLL</sequence>
<evidence type="ECO:0000313" key="1">
    <source>
        <dbReference type="EMBL" id="MBB3998713.1"/>
    </source>
</evidence>